<reference evidence="11 12" key="1">
    <citation type="submission" date="2022-02" db="EMBL/GenBank/DDBJ databases">
        <title>Draft genome sequence of Mezorhizobium retamae strain IRAMC:0171 isolated from Retama raetam nodules.</title>
        <authorList>
            <person name="Bengaied R."/>
            <person name="Sbissi I."/>
            <person name="Huber K."/>
            <person name="Ghodbane F."/>
            <person name="Nouioui I."/>
            <person name="Tarhouni M."/>
            <person name="Gtari M."/>
        </authorList>
    </citation>
    <scope>NUCLEOTIDE SEQUENCE [LARGE SCALE GENOMIC DNA]</scope>
    <source>
        <strain evidence="11 12">IRAMC:0171</strain>
    </source>
</reference>
<evidence type="ECO:0000313" key="12">
    <source>
        <dbReference type="Proteomes" id="UP001201701"/>
    </source>
</evidence>
<dbReference type="GO" id="GO:0004450">
    <property type="term" value="F:isocitrate dehydrogenase (NADP+) activity"/>
    <property type="evidence" value="ECO:0007669"/>
    <property type="project" value="UniProtKB-EC"/>
</dbReference>
<sequence>MAKIKVANPVVELDGDEMTRIIWQFIKDKLIHPYLDLNLDYYDLGIEHRDATNDQVTIDAANAINKYGVGVKCATITPDEARVEEFKLKKMWKSPNGTIRNILGGVIFREPIIMKNVPRLVPGWTKPIIVGRHAFGDQYKATDFRFPGKGKLSIKFVGEDGQVIEHDVFDAPGAGVAMAMYNLDESIREFARASMNYGLLRGYPVYLSTKNTILKAYDGRFKDIFQEVYEKEFEAAFKEKKIWYEHRLIDDMVASSLKWSGGYVWACKNYDGDVQSDTVAQGFGSLGLMTSVLMTPDGKTVEAEAAHGTVTRHYRQHQKGEETSTNSIASIFAWTRGLAHRAKLDDNAELKRFAETLEKVCIQTVESGHMTKDLSLLIGPDQPWLSTTGFLDKIDENLQKAMA</sequence>
<evidence type="ECO:0000256" key="9">
    <source>
        <dbReference type="PIRNR" id="PIRNR000108"/>
    </source>
</evidence>
<dbReference type="Pfam" id="PF00180">
    <property type="entry name" value="Iso_dh"/>
    <property type="match status" value="1"/>
</dbReference>
<evidence type="ECO:0000256" key="8">
    <source>
        <dbReference type="ARBA" id="ARBA00023211"/>
    </source>
</evidence>
<keyword evidence="6 9" id="KW-0521">NADP</keyword>
<dbReference type="Gene3D" id="3.40.718.10">
    <property type="entry name" value="Isopropylmalate Dehydrogenase"/>
    <property type="match status" value="1"/>
</dbReference>
<gene>
    <name evidence="11" type="ORF">L4923_09710</name>
</gene>
<dbReference type="PIRSF" id="PIRSF000108">
    <property type="entry name" value="IDH_NADP"/>
    <property type="match status" value="1"/>
</dbReference>
<keyword evidence="4 9" id="KW-0479">Metal-binding</keyword>
<dbReference type="NCBIfam" id="TIGR00127">
    <property type="entry name" value="nadp_idh_euk"/>
    <property type="match status" value="1"/>
</dbReference>
<dbReference type="Proteomes" id="UP001201701">
    <property type="component" value="Unassembled WGS sequence"/>
</dbReference>
<name>A0ABS9QES3_9HYPH</name>
<evidence type="ECO:0000256" key="1">
    <source>
        <dbReference type="ARBA" id="ARBA00001936"/>
    </source>
</evidence>
<dbReference type="RefSeq" id="WP_239364157.1">
    <property type="nucleotide sequence ID" value="NZ_JAKREW010000006.1"/>
</dbReference>
<evidence type="ECO:0000256" key="7">
    <source>
        <dbReference type="ARBA" id="ARBA00023002"/>
    </source>
</evidence>
<dbReference type="EC" id="1.1.1.42" evidence="9"/>
<comment type="catalytic activity">
    <reaction evidence="9">
        <text>D-threo-isocitrate + NADP(+) = 2-oxoglutarate + CO2 + NADPH</text>
        <dbReference type="Rhea" id="RHEA:19629"/>
        <dbReference type="ChEBI" id="CHEBI:15562"/>
        <dbReference type="ChEBI" id="CHEBI:16526"/>
        <dbReference type="ChEBI" id="CHEBI:16810"/>
        <dbReference type="ChEBI" id="CHEBI:57783"/>
        <dbReference type="ChEBI" id="CHEBI:58349"/>
        <dbReference type="EC" id="1.1.1.42"/>
    </reaction>
</comment>
<keyword evidence="8 9" id="KW-0464">Manganese</keyword>
<keyword evidence="3 9" id="KW-0816">Tricarboxylic acid cycle</keyword>
<dbReference type="SMART" id="SM01329">
    <property type="entry name" value="Iso_dh"/>
    <property type="match status" value="1"/>
</dbReference>
<comment type="cofactor">
    <cofactor evidence="1">
        <name>Mn(2+)</name>
        <dbReference type="ChEBI" id="CHEBI:29035"/>
    </cofactor>
</comment>
<dbReference type="PANTHER" id="PTHR11822">
    <property type="entry name" value="NADP-SPECIFIC ISOCITRATE DEHYDROGENASE"/>
    <property type="match status" value="1"/>
</dbReference>
<dbReference type="InterPro" id="IPR019818">
    <property type="entry name" value="IsoCit/isopropylmalate_DH_CS"/>
</dbReference>
<comment type="similarity">
    <text evidence="2 9">Belongs to the isocitrate and isopropylmalate dehydrogenases family.</text>
</comment>
<dbReference type="InterPro" id="IPR024084">
    <property type="entry name" value="IsoPropMal-DH-like_dom"/>
</dbReference>
<feature type="domain" description="Isopropylmalate dehydrogenase-like" evidence="10">
    <location>
        <begin position="9"/>
        <end position="394"/>
    </location>
</feature>
<dbReference type="NCBIfam" id="NF006156">
    <property type="entry name" value="PRK08299.1"/>
    <property type="match status" value="1"/>
</dbReference>
<comment type="cofactor">
    <cofactor evidence="9">
        <name>Mg(2+)</name>
        <dbReference type="ChEBI" id="CHEBI:18420"/>
    </cofactor>
    <cofactor evidence="9">
        <name>Mn(2+)</name>
        <dbReference type="ChEBI" id="CHEBI:29035"/>
    </cofactor>
    <text evidence="9">Binds 1 Mg(2+) or Mn(2+) ion per subunit.</text>
</comment>
<keyword evidence="7 9" id="KW-0560">Oxidoreductase</keyword>
<protein>
    <recommendedName>
        <fullName evidence="9">Isocitrate dehydrogenase [NADP]</fullName>
        <ecNumber evidence="9">1.1.1.42</ecNumber>
    </recommendedName>
</protein>
<dbReference type="PROSITE" id="PS00470">
    <property type="entry name" value="IDH_IMDH"/>
    <property type="match status" value="1"/>
</dbReference>
<dbReference type="InterPro" id="IPR004790">
    <property type="entry name" value="Isocitrate_DH_NADP"/>
</dbReference>
<accession>A0ABS9QES3</accession>
<comment type="caution">
    <text evidence="11">The sequence shown here is derived from an EMBL/GenBank/DDBJ whole genome shotgun (WGS) entry which is preliminary data.</text>
</comment>
<evidence type="ECO:0000256" key="5">
    <source>
        <dbReference type="ARBA" id="ARBA00022842"/>
    </source>
</evidence>
<keyword evidence="12" id="KW-1185">Reference proteome</keyword>
<proteinExistence type="inferred from homology"/>
<evidence type="ECO:0000259" key="10">
    <source>
        <dbReference type="SMART" id="SM01329"/>
    </source>
</evidence>
<dbReference type="SUPFAM" id="SSF53659">
    <property type="entry name" value="Isocitrate/Isopropylmalate dehydrogenase-like"/>
    <property type="match status" value="1"/>
</dbReference>
<keyword evidence="5 9" id="KW-0460">Magnesium</keyword>
<evidence type="ECO:0000256" key="2">
    <source>
        <dbReference type="ARBA" id="ARBA00007769"/>
    </source>
</evidence>
<dbReference type="PANTHER" id="PTHR11822:SF21">
    <property type="entry name" value="ISOCITRATE DEHYDROGENASE [NADP], MITOCHONDRIAL"/>
    <property type="match status" value="1"/>
</dbReference>
<evidence type="ECO:0000256" key="6">
    <source>
        <dbReference type="ARBA" id="ARBA00022857"/>
    </source>
</evidence>
<dbReference type="EMBL" id="JAKREW010000006">
    <property type="protein sequence ID" value="MCG7505296.1"/>
    <property type="molecule type" value="Genomic_DNA"/>
</dbReference>
<evidence type="ECO:0000313" key="11">
    <source>
        <dbReference type="EMBL" id="MCG7505296.1"/>
    </source>
</evidence>
<evidence type="ECO:0000256" key="4">
    <source>
        <dbReference type="ARBA" id="ARBA00022723"/>
    </source>
</evidence>
<evidence type="ECO:0000256" key="3">
    <source>
        <dbReference type="ARBA" id="ARBA00022532"/>
    </source>
</evidence>
<organism evidence="11 12">
    <name type="scientific">Mesorhizobium retamae</name>
    <dbReference type="NCBI Taxonomy" id="2912854"/>
    <lineage>
        <taxon>Bacteria</taxon>
        <taxon>Pseudomonadati</taxon>
        <taxon>Pseudomonadota</taxon>
        <taxon>Alphaproteobacteria</taxon>
        <taxon>Hyphomicrobiales</taxon>
        <taxon>Phyllobacteriaceae</taxon>
        <taxon>Mesorhizobium</taxon>
    </lineage>
</organism>